<gene>
    <name evidence="3" type="ORF">GCM10007418_26430</name>
</gene>
<keyword evidence="2" id="KW-0472">Membrane</keyword>
<organism evidence="3 4">
    <name type="scientific">Halopseudomonas salina</name>
    <dbReference type="NCBI Taxonomy" id="1323744"/>
    <lineage>
        <taxon>Bacteria</taxon>
        <taxon>Pseudomonadati</taxon>
        <taxon>Pseudomonadota</taxon>
        <taxon>Gammaproteobacteria</taxon>
        <taxon>Pseudomonadales</taxon>
        <taxon>Pseudomonadaceae</taxon>
        <taxon>Halopseudomonas</taxon>
    </lineage>
</organism>
<dbReference type="Proteomes" id="UP000638188">
    <property type="component" value="Unassembled WGS sequence"/>
</dbReference>
<evidence type="ECO:0000256" key="2">
    <source>
        <dbReference type="SAM" id="Phobius"/>
    </source>
</evidence>
<feature type="region of interest" description="Disordered" evidence="1">
    <location>
        <begin position="1"/>
        <end position="21"/>
    </location>
</feature>
<comment type="caution">
    <text evidence="3">The sequence shown here is derived from an EMBL/GenBank/DDBJ whole genome shotgun (WGS) entry which is preliminary data.</text>
</comment>
<proteinExistence type="predicted"/>
<feature type="transmembrane region" description="Helical" evidence="2">
    <location>
        <begin position="61"/>
        <end position="88"/>
    </location>
</feature>
<evidence type="ECO:0000313" key="4">
    <source>
        <dbReference type="Proteomes" id="UP000638188"/>
    </source>
</evidence>
<keyword evidence="2" id="KW-0812">Transmembrane</keyword>
<name>A0ABQ1PXX4_9GAMM</name>
<sequence>MSEIPGETNLQSGDPGRGPEPGQDELQAWLDWFKHAASAGGDLAKLAKLELSLALGDTKRIVLLALVAVPLVVLAWLGLSILVAWLVFLPVQSVGAAIGIFIAVQIIPLAIILWCIKRYSKSWAFAATREHLQAFKEGAESAAKTTD</sequence>
<accession>A0ABQ1PXX4</accession>
<feature type="transmembrane region" description="Helical" evidence="2">
    <location>
        <begin position="94"/>
        <end position="116"/>
    </location>
</feature>
<reference evidence="4" key="1">
    <citation type="journal article" date="2019" name="Int. J. Syst. Evol. Microbiol.">
        <title>The Global Catalogue of Microorganisms (GCM) 10K type strain sequencing project: providing services to taxonomists for standard genome sequencing and annotation.</title>
        <authorList>
            <consortium name="The Broad Institute Genomics Platform"/>
            <consortium name="The Broad Institute Genome Sequencing Center for Infectious Disease"/>
            <person name="Wu L."/>
            <person name="Ma J."/>
        </authorList>
    </citation>
    <scope>NUCLEOTIDE SEQUENCE [LARGE SCALE GENOMIC DNA]</scope>
    <source>
        <strain evidence="4">CGMCC 1.12482</strain>
    </source>
</reference>
<keyword evidence="2" id="KW-1133">Transmembrane helix</keyword>
<evidence type="ECO:0000313" key="3">
    <source>
        <dbReference type="EMBL" id="GGD06107.1"/>
    </source>
</evidence>
<dbReference type="EMBL" id="BMFF01000005">
    <property type="protein sequence ID" value="GGD06107.1"/>
    <property type="molecule type" value="Genomic_DNA"/>
</dbReference>
<dbReference type="RefSeq" id="WP_150278019.1">
    <property type="nucleotide sequence ID" value="NZ_BMFF01000005.1"/>
</dbReference>
<evidence type="ECO:0008006" key="5">
    <source>
        <dbReference type="Google" id="ProtNLM"/>
    </source>
</evidence>
<keyword evidence="4" id="KW-1185">Reference proteome</keyword>
<protein>
    <recommendedName>
        <fullName evidence="5">Holin-X, holin superfamily III</fullName>
    </recommendedName>
</protein>
<evidence type="ECO:0000256" key="1">
    <source>
        <dbReference type="SAM" id="MobiDB-lite"/>
    </source>
</evidence>